<dbReference type="Pfam" id="PF03060">
    <property type="entry name" value="NMO"/>
    <property type="match status" value="1"/>
</dbReference>
<dbReference type="InterPro" id="IPR017569">
    <property type="entry name" value="Enoyl_ACP_red-II_put"/>
</dbReference>
<reference evidence="7" key="1">
    <citation type="journal article" date="2016" name="Genome Announc.">
        <title>Complete genome sequence of Alkaliphilus metalliredigens strain QYMF, an alkaliphilic and metal-reducing bacterium isolated from borax-contaminated leachate ponds.</title>
        <authorList>
            <person name="Hwang C."/>
            <person name="Copeland A."/>
            <person name="Lucas S."/>
            <person name="Lapidus A."/>
            <person name="Barry K."/>
            <person name="Detter J.C."/>
            <person name="Glavina Del Rio T."/>
            <person name="Hammon N."/>
            <person name="Israni S."/>
            <person name="Dalin E."/>
            <person name="Tice H."/>
            <person name="Pitluck S."/>
            <person name="Chertkov O."/>
            <person name="Brettin T."/>
            <person name="Bruce D."/>
            <person name="Han C."/>
            <person name="Schmutz J."/>
            <person name="Larimer F."/>
            <person name="Land M.L."/>
            <person name="Hauser L."/>
            <person name="Kyrpides N."/>
            <person name="Mikhailova N."/>
            <person name="Ye Q."/>
            <person name="Zhou J."/>
            <person name="Richardson P."/>
            <person name="Fields M.W."/>
        </authorList>
    </citation>
    <scope>NUCLEOTIDE SEQUENCE [LARGE SCALE GENOMIC DNA]</scope>
    <source>
        <strain evidence="7">QYMF</strain>
    </source>
</reference>
<evidence type="ECO:0000256" key="2">
    <source>
        <dbReference type="ARBA" id="ARBA00013457"/>
    </source>
</evidence>
<keyword evidence="6" id="KW-0223">Dioxygenase</keyword>
<dbReference type="CDD" id="cd04730">
    <property type="entry name" value="NPD_like"/>
    <property type="match status" value="1"/>
</dbReference>
<accession>A6TRU0</accession>
<comment type="function">
    <text evidence="1">Nitronate monooxygenase that uses molecular oxygen to catalyze the oxidative denitrification of alkyl nitronates. Acts on propionate 3-nitronate (P3N), the presumed physiological substrate. Probably functions in the detoxification of P3N, a metabolic poison produced by plants and fungi as a defense mechanism.</text>
</comment>
<evidence type="ECO:0000313" key="7">
    <source>
        <dbReference type="Proteomes" id="UP000001572"/>
    </source>
</evidence>
<evidence type="ECO:0000256" key="4">
    <source>
        <dbReference type="ARBA" id="ARBA00022643"/>
    </source>
</evidence>
<dbReference type="HOGENOM" id="CLU_038732_1_1_9"/>
<organism evidence="6 7">
    <name type="scientific">Alkaliphilus metalliredigens (strain QYMF)</name>
    <dbReference type="NCBI Taxonomy" id="293826"/>
    <lineage>
        <taxon>Bacteria</taxon>
        <taxon>Bacillati</taxon>
        <taxon>Bacillota</taxon>
        <taxon>Clostridia</taxon>
        <taxon>Peptostreptococcales</taxon>
        <taxon>Natronincolaceae</taxon>
        <taxon>Alkaliphilus</taxon>
    </lineage>
</organism>
<dbReference type="InterPro" id="IPR004136">
    <property type="entry name" value="NMO"/>
</dbReference>
<dbReference type="EMBL" id="CP000724">
    <property type="protein sequence ID" value="ABR48908.1"/>
    <property type="molecule type" value="Genomic_DNA"/>
</dbReference>
<keyword evidence="7" id="KW-1185">Reference proteome</keyword>
<dbReference type="PANTHER" id="PTHR32332">
    <property type="entry name" value="2-NITROPROPANE DIOXYGENASE"/>
    <property type="match status" value="1"/>
</dbReference>
<dbReference type="GO" id="GO:0018580">
    <property type="term" value="F:nitronate monooxygenase activity"/>
    <property type="evidence" value="ECO:0007669"/>
    <property type="project" value="InterPro"/>
</dbReference>
<evidence type="ECO:0000256" key="3">
    <source>
        <dbReference type="ARBA" id="ARBA00022630"/>
    </source>
</evidence>
<evidence type="ECO:0000256" key="1">
    <source>
        <dbReference type="ARBA" id="ARBA00003535"/>
    </source>
</evidence>
<proteinExistence type="predicted"/>
<dbReference type="STRING" id="293826.Amet_2757"/>
<dbReference type="NCBIfam" id="TIGR03151">
    <property type="entry name" value="enACPred_II"/>
    <property type="match status" value="1"/>
</dbReference>
<sequence length="316" mass="33705">MFHTRLCDILDIKYPIIQGGMAWVATAELAAAVSEAGGLGIIAAGNAPADIVKNEIQKAKKMTKKPFGVNVMLLSPFIEEVMQVVYEEKIAVITTGAGNPGKYMPKLRAIGTKIIPVVPSVALAKRMEKLGADAVIVEGTEAGGHIGELTTMVLVPQVANEVSIPVIAAGGIADGRGFLGAISLGAEGVQIGTRFICAEEGTVHENYKEKIIKAGDRDAIISARTTGHPVRVLRNKLSREFARLEKEGALPNELEELGLGKLRLAVVEGDMEEGSIMAGQIASLVKEIMPCKAIIEEIMMDAKMQLEIVNRLSKEE</sequence>
<keyword evidence="5" id="KW-0560">Oxidoreductase</keyword>
<dbReference type="RefSeq" id="WP_012063880.1">
    <property type="nucleotide sequence ID" value="NC_009633.1"/>
</dbReference>
<evidence type="ECO:0000313" key="6">
    <source>
        <dbReference type="EMBL" id="ABR48908.1"/>
    </source>
</evidence>
<dbReference type="OrthoDB" id="9778912at2"/>
<dbReference type="Proteomes" id="UP000001572">
    <property type="component" value="Chromosome"/>
</dbReference>
<dbReference type="GO" id="GO:0051213">
    <property type="term" value="F:dioxygenase activity"/>
    <property type="evidence" value="ECO:0007669"/>
    <property type="project" value="UniProtKB-KW"/>
</dbReference>
<gene>
    <name evidence="6" type="ordered locus">Amet_2757</name>
</gene>
<name>A6TRU0_ALKMQ</name>
<keyword evidence="4" id="KW-0288">FMN</keyword>
<dbReference type="Gene3D" id="3.20.20.70">
    <property type="entry name" value="Aldolase class I"/>
    <property type="match status" value="1"/>
</dbReference>
<dbReference type="AlphaFoldDB" id="A6TRU0"/>
<protein>
    <recommendedName>
        <fullName evidence="2">Probable nitronate monooxygenase</fullName>
    </recommendedName>
</protein>
<keyword evidence="3" id="KW-0285">Flavoprotein</keyword>
<dbReference type="SUPFAM" id="SSF51412">
    <property type="entry name" value="Inosine monophosphate dehydrogenase (IMPDH)"/>
    <property type="match status" value="1"/>
</dbReference>
<dbReference type="KEGG" id="amt:Amet_2757"/>
<dbReference type="eggNOG" id="COG2070">
    <property type="taxonomic scope" value="Bacteria"/>
</dbReference>
<dbReference type="PANTHER" id="PTHR32332:SF20">
    <property type="entry name" value="2-NITROPROPANE DIOXYGENASE-LIKE PROTEIN"/>
    <property type="match status" value="1"/>
</dbReference>
<dbReference type="InterPro" id="IPR013785">
    <property type="entry name" value="Aldolase_TIM"/>
</dbReference>
<evidence type="ECO:0000256" key="5">
    <source>
        <dbReference type="ARBA" id="ARBA00023002"/>
    </source>
</evidence>